<dbReference type="GO" id="GO:0016616">
    <property type="term" value="F:oxidoreductase activity, acting on the CH-OH group of donors, NAD or NADP as acceptor"/>
    <property type="evidence" value="ECO:0007669"/>
    <property type="project" value="TreeGrafter"/>
</dbReference>
<evidence type="ECO:0000259" key="3">
    <source>
        <dbReference type="Pfam" id="PF01370"/>
    </source>
</evidence>
<name>A0A8G1RW75_9EURO</name>
<dbReference type="RefSeq" id="XP_040802935.1">
    <property type="nucleotide sequence ID" value="XM_040942168.1"/>
</dbReference>
<evidence type="ECO:0000256" key="2">
    <source>
        <dbReference type="ARBA" id="ARBA00023445"/>
    </source>
</evidence>
<dbReference type="EMBL" id="KZ824635">
    <property type="protein sequence ID" value="RAK78925.1"/>
    <property type="molecule type" value="Genomic_DNA"/>
</dbReference>
<dbReference type="PANTHER" id="PTHR10366:SF562">
    <property type="entry name" value="ALDEHYDE REDUCTASE II (AFU_ORTHOLOGUE AFUA_1G11360)"/>
    <property type="match status" value="1"/>
</dbReference>
<dbReference type="InterPro" id="IPR050425">
    <property type="entry name" value="NAD(P)_dehydrat-like"/>
</dbReference>
<dbReference type="OrthoDB" id="2735536at2759"/>
<dbReference type="InterPro" id="IPR001509">
    <property type="entry name" value="Epimerase_deHydtase"/>
</dbReference>
<dbReference type="Gene3D" id="3.40.50.720">
    <property type="entry name" value="NAD(P)-binding Rossmann-like Domain"/>
    <property type="match status" value="1"/>
</dbReference>
<dbReference type="AlphaFoldDB" id="A0A8G1RW75"/>
<dbReference type="InterPro" id="IPR036291">
    <property type="entry name" value="NAD(P)-bd_dom_sf"/>
</dbReference>
<sequence length="343" mass="37975">MTISTDYTLPIDSWVVVTGANGYIASQVINALLAKGYRVRGTVRSEKPWLVEGFQTKYGPGRFETAIVPRLEDEGALDVVVQDAGGIVHVASDMSYRPNPNDVIPGVVAATMNVLTAAQKAPSIKRVILTSSVNAACLAMDDAFGLPSKTVDQSTWNDAAVAAAWDSDTPDHMKPSTVYTAAKVTAERNAWNWMKERKPHFTLNTVLPNINFGTILFPEHQGTSMRLTRTLLDGSDFVMKMIPPHWYVDVEDTARLHVIALLDPAVQSERIFAAAAPYNWAEVLTILRELRPENNQIPDAYDPVKEKFDLVPSKRAEELLQSFYGKPRWTSLRESLVNGIEGY</sequence>
<dbReference type="GeneID" id="63859501"/>
<dbReference type="VEuPathDB" id="FungiDB:BO72DRAFT_401011"/>
<gene>
    <name evidence="4" type="ORF">BO72DRAFT_401011</name>
</gene>
<dbReference type="Pfam" id="PF01370">
    <property type="entry name" value="Epimerase"/>
    <property type="match status" value="1"/>
</dbReference>
<evidence type="ECO:0000313" key="5">
    <source>
        <dbReference type="Proteomes" id="UP000249789"/>
    </source>
</evidence>
<protein>
    <submittedName>
        <fullName evidence="4">Putative aldehyde reductase</fullName>
    </submittedName>
</protein>
<evidence type="ECO:0000256" key="1">
    <source>
        <dbReference type="ARBA" id="ARBA00023002"/>
    </source>
</evidence>
<dbReference type="SUPFAM" id="SSF51735">
    <property type="entry name" value="NAD(P)-binding Rossmann-fold domains"/>
    <property type="match status" value="1"/>
</dbReference>
<evidence type="ECO:0000313" key="4">
    <source>
        <dbReference type="EMBL" id="RAK78925.1"/>
    </source>
</evidence>
<dbReference type="Proteomes" id="UP000249789">
    <property type="component" value="Unassembled WGS sequence"/>
</dbReference>
<accession>A0A8G1RW75</accession>
<reference evidence="4 5" key="1">
    <citation type="submission" date="2018-02" db="EMBL/GenBank/DDBJ databases">
        <title>The genomes of Aspergillus section Nigri reveals drivers in fungal speciation.</title>
        <authorList>
            <consortium name="DOE Joint Genome Institute"/>
            <person name="Vesth T.C."/>
            <person name="Nybo J."/>
            <person name="Theobald S."/>
            <person name="Brandl J."/>
            <person name="Frisvad J.C."/>
            <person name="Nielsen K.F."/>
            <person name="Lyhne E.K."/>
            <person name="Kogle M.E."/>
            <person name="Kuo A."/>
            <person name="Riley R."/>
            <person name="Clum A."/>
            <person name="Nolan M."/>
            <person name="Lipzen A."/>
            <person name="Salamov A."/>
            <person name="Henrissat B."/>
            <person name="Wiebenga A."/>
            <person name="De vries R.P."/>
            <person name="Grigoriev I.V."/>
            <person name="Mortensen U.H."/>
            <person name="Andersen M.R."/>
            <person name="Baker S.E."/>
        </authorList>
    </citation>
    <scope>NUCLEOTIDE SEQUENCE [LARGE SCALE GENOMIC DNA]</scope>
    <source>
        <strain evidence="4 5">CBS 313.89</strain>
    </source>
</reference>
<feature type="domain" description="NAD-dependent epimerase/dehydratase" evidence="3">
    <location>
        <begin position="15"/>
        <end position="265"/>
    </location>
</feature>
<keyword evidence="1" id="KW-0560">Oxidoreductase</keyword>
<keyword evidence="5" id="KW-1185">Reference proteome</keyword>
<organism evidence="4 5">
    <name type="scientific">Aspergillus fijiensis CBS 313.89</name>
    <dbReference type="NCBI Taxonomy" id="1448319"/>
    <lineage>
        <taxon>Eukaryota</taxon>
        <taxon>Fungi</taxon>
        <taxon>Dikarya</taxon>
        <taxon>Ascomycota</taxon>
        <taxon>Pezizomycotina</taxon>
        <taxon>Eurotiomycetes</taxon>
        <taxon>Eurotiomycetidae</taxon>
        <taxon>Eurotiales</taxon>
        <taxon>Aspergillaceae</taxon>
        <taxon>Aspergillus</taxon>
    </lineage>
</organism>
<dbReference type="PANTHER" id="PTHR10366">
    <property type="entry name" value="NAD DEPENDENT EPIMERASE/DEHYDRATASE"/>
    <property type="match status" value="1"/>
</dbReference>
<comment type="similarity">
    <text evidence="2">Belongs to the NAD(P)-dependent epimerase/dehydratase family. Dihydroflavonol-4-reductase subfamily.</text>
</comment>
<proteinExistence type="inferred from homology"/>